<proteinExistence type="predicted"/>
<evidence type="ECO:0000256" key="1">
    <source>
        <dbReference type="SAM" id="SignalP"/>
    </source>
</evidence>
<dbReference type="AlphaFoldDB" id="A0A066RQB5"/>
<dbReference type="InterPro" id="IPR036709">
    <property type="entry name" value="Autotransporte_beta_dom_sf"/>
</dbReference>
<comment type="caution">
    <text evidence="2">The sequence shown here is derived from an EMBL/GenBank/DDBJ whole genome shotgun (WGS) entry which is preliminary data.</text>
</comment>
<keyword evidence="3" id="KW-1185">Reference proteome</keyword>
<feature type="chain" id="PRO_5001625981" description="Outer membrane protein beta-barrel domain-containing protein" evidence="1">
    <location>
        <begin position="24"/>
        <end position="221"/>
    </location>
</feature>
<keyword evidence="1" id="KW-0732">Signal</keyword>
<protein>
    <recommendedName>
        <fullName evidence="4">Outer membrane protein beta-barrel domain-containing protein</fullName>
    </recommendedName>
</protein>
<reference evidence="2 3" key="1">
    <citation type="submission" date="2014-04" db="EMBL/GenBank/DDBJ databases">
        <title>Draft genome sequence of Photobacterium halotolerans S2753: a solonamide, ngercheumicin and holomycin producer.</title>
        <authorList>
            <person name="Machado H.R."/>
            <person name="Gram L."/>
        </authorList>
    </citation>
    <scope>NUCLEOTIDE SEQUENCE [LARGE SCALE GENOMIC DNA]</scope>
    <source>
        <strain evidence="2 3">S2753</strain>
    </source>
</reference>
<feature type="signal peptide" evidence="1">
    <location>
        <begin position="1"/>
        <end position="23"/>
    </location>
</feature>
<dbReference type="Proteomes" id="UP000027192">
    <property type="component" value="Unassembled WGS sequence"/>
</dbReference>
<evidence type="ECO:0008006" key="4">
    <source>
        <dbReference type="Google" id="ProtNLM"/>
    </source>
</evidence>
<dbReference type="OrthoDB" id="5887402at2"/>
<evidence type="ECO:0000313" key="2">
    <source>
        <dbReference type="EMBL" id="KDM89877.1"/>
    </source>
</evidence>
<accession>A0A066RQB5</accession>
<name>A0A066RQB5_9GAMM</name>
<sequence length="221" mass="24764">MFRTFLIASLTLFPLTGTATELAVGLQSTFSQIEIQDPANEDKELAVMTSDYQLFPTVSLISDPYYFSDDTNFGVQFQVDWSYFKADQQALKNSASSVDLGTSIKAYAITAVPVVFYQFNRHAAKDWNIKLGAGLGMGYLDLTGNYRITNTEAESGEIRKVNKNGLGMAINIYLEGNVGNHMLLLYNFSPILSDQTNDFQEHNVVVAYKYRFSLDHLWSAE</sequence>
<dbReference type="EMBL" id="JMIB01000043">
    <property type="protein sequence ID" value="KDM89877.1"/>
    <property type="molecule type" value="Genomic_DNA"/>
</dbReference>
<gene>
    <name evidence="2" type="ORF">EA58_20725</name>
</gene>
<dbReference type="RefSeq" id="WP_036756963.1">
    <property type="nucleotide sequence ID" value="NZ_JAGSGC010000018.1"/>
</dbReference>
<dbReference type="SUPFAM" id="SSF103515">
    <property type="entry name" value="Autotransporter"/>
    <property type="match status" value="1"/>
</dbReference>
<organism evidence="2 3">
    <name type="scientific">Photobacterium galatheae</name>
    <dbReference type="NCBI Taxonomy" id="1654360"/>
    <lineage>
        <taxon>Bacteria</taxon>
        <taxon>Pseudomonadati</taxon>
        <taxon>Pseudomonadota</taxon>
        <taxon>Gammaproteobacteria</taxon>
        <taxon>Vibrionales</taxon>
        <taxon>Vibrionaceae</taxon>
        <taxon>Photobacterium</taxon>
    </lineage>
</organism>
<evidence type="ECO:0000313" key="3">
    <source>
        <dbReference type="Proteomes" id="UP000027192"/>
    </source>
</evidence>